<evidence type="ECO:0000313" key="2">
    <source>
        <dbReference type="Proteomes" id="UP001157502"/>
    </source>
</evidence>
<dbReference type="EMBL" id="CM055729">
    <property type="protein sequence ID" value="KAJ8014912.1"/>
    <property type="molecule type" value="Genomic_DNA"/>
</dbReference>
<comment type="caution">
    <text evidence="1">The sequence shown here is derived from an EMBL/GenBank/DDBJ whole genome shotgun (WGS) entry which is preliminary data.</text>
</comment>
<protein>
    <submittedName>
        <fullName evidence="1">Uncharacterized protein</fullName>
    </submittedName>
</protein>
<evidence type="ECO:0000313" key="1">
    <source>
        <dbReference type="EMBL" id="KAJ8014912.1"/>
    </source>
</evidence>
<organism evidence="1 2">
    <name type="scientific">Dallia pectoralis</name>
    <name type="common">Alaska blackfish</name>
    <dbReference type="NCBI Taxonomy" id="75939"/>
    <lineage>
        <taxon>Eukaryota</taxon>
        <taxon>Metazoa</taxon>
        <taxon>Chordata</taxon>
        <taxon>Craniata</taxon>
        <taxon>Vertebrata</taxon>
        <taxon>Euteleostomi</taxon>
        <taxon>Actinopterygii</taxon>
        <taxon>Neopterygii</taxon>
        <taxon>Teleostei</taxon>
        <taxon>Protacanthopterygii</taxon>
        <taxon>Esociformes</taxon>
        <taxon>Umbridae</taxon>
        <taxon>Dallia</taxon>
    </lineage>
</organism>
<sequence>MKFYISRINSLYVNLCLPVNPDCRSRTWHQNQAEQKINAIPPLAWQLAMRSKWQPHVPLSCTISSCSPKRLGTQPALSDKLPCMSWLHGLAPSHRETVPA</sequence>
<accession>A0ACC2HG07</accession>
<reference evidence="1" key="1">
    <citation type="submission" date="2021-05" db="EMBL/GenBank/DDBJ databases">
        <authorList>
            <person name="Pan Q."/>
            <person name="Jouanno E."/>
            <person name="Zahm M."/>
            <person name="Klopp C."/>
            <person name="Cabau C."/>
            <person name="Louis A."/>
            <person name="Berthelot C."/>
            <person name="Parey E."/>
            <person name="Roest Crollius H."/>
            <person name="Montfort J."/>
            <person name="Robinson-Rechavi M."/>
            <person name="Bouchez O."/>
            <person name="Lampietro C."/>
            <person name="Lopez Roques C."/>
            <person name="Donnadieu C."/>
            <person name="Postlethwait J."/>
            <person name="Bobe J."/>
            <person name="Dillon D."/>
            <person name="Chandos A."/>
            <person name="von Hippel F."/>
            <person name="Guiguen Y."/>
        </authorList>
    </citation>
    <scope>NUCLEOTIDE SEQUENCE</scope>
    <source>
        <strain evidence="1">YG-Jan2019</strain>
    </source>
</reference>
<gene>
    <name evidence="1" type="ORF">DPEC_G00020700</name>
</gene>
<name>A0ACC2HG07_DALPE</name>
<keyword evidence="2" id="KW-1185">Reference proteome</keyword>
<proteinExistence type="predicted"/>
<dbReference type="Proteomes" id="UP001157502">
    <property type="component" value="Chromosome 2"/>
</dbReference>